<feature type="compositionally biased region" description="Basic residues" evidence="20">
    <location>
        <begin position="283"/>
        <end position="296"/>
    </location>
</feature>
<reference evidence="22" key="2">
    <citation type="submission" date="2025-08" db="UniProtKB">
        <authorList>
            <consortium name="Ensembl"/>
        </authorList>
    </citation>
    <scope>IDENTIFICATION</scope>
</reference>
<dbReference type="SMART" id="SM00054">
    <property type="entry name" value="EFh"/>
    <property type="match status" value="1"/>
</dbReference>
<name>A0A4W2IBS0_BOBOX</name>
<dbReference type="GO" id="GO:0008285">
    <property type="term" value="P:negative regulation of cell population proliferation"/>
    <property type="evidence" value="ECO:0007669"/>
    <property type="project" value="Ensembl"/>
</dbReference>
<evidence type="ECO:0000256" key="19">
    <source>
        <dbReference type="ARBA" id="ARBA00042981"/>
    </source>
</evidence>
<dbReference type="GO" id="GO:0030219">
    <property type="term" value="P:megakaryocyte differentiation"/>
    <property type="evidence" value="ECO:0007669"/>
    <property type="project" value="Ensembl"/>
</dbReference>
<dbReference type="GO" id="GO:0008584">
    <property type="term" value="P:male gonad development"/>
    <property type="evidence" value="ECO:0007669"/>
    <property type="project" value="Ensembl"/>
</dbReference>
<keyword evidence="10" id="KW-0221">Differentiation</keyword>
<comment type="subcellular location">
    <subcellularLocation>
        <location evidence="3">Cell projection</location>
        <location evidence="3">Lamellipodium</location>
    </subcellularLocation>
    <subcellularLocation>
        <location evidence="4">Cell projection</location>
        <location evidence="4">Ruffle membrane</location>
    </subcellularLocation>
    <subcellularLocation>
        <location evidence="2">Cytoplasm</location>
    </subcellularLocation>
    <subcellularLocation>
        <location evidence="5">Membrane</location>
        <topology evidence="5">Lipid-anchor</topology>
    </subcellularLocation>
    <subcellularLocation>
        <location evidence="1">Nucleus</location>
    </subcellularLocation>
</comment>
<dbReference type="GO" id="GO:0010628">
    <property type="term" value="P:positive regulation of gene expression"/>
    <property type="evidence" value="ECO:0007669"/>
    <property type="project" value="Ensembl"/>
</dbReference>
<dbReference type="GO" id="GO:0072659">
    <property type="term" value="P:protein localization to plasma membrane"/>
    <property type="evidence" value="ECO:0007669"/>
    <property type="project" value="Ensembl"/>
</dbReference>
<dbReference type="GO" id="GO:0019212">
    <property type="term" value="F:phosphatase inhibitor activity"/>
    <property type="evidence" value="ECO:0007669"/>
    <property type="project" value="Ensembl"/>
</dbReference>
<organism evidence="22 23">
    <name type="scientific">Bos indicus x Bos taurus</name>
    <name type="common">Hybrid cattle</name>
    <dbReference type="NCBI Taxonomy" id="30522"/>
    <lineage>
        <taxon>Eukaryota</taxon>
        <taxon>Metazoa</taxon>
        <taxon>Chordata</taxon>
        <taxon>Craniata</taxon>
        <taxon>Vertebrata</taxon>
        <taxon>Euteleostomi</taxon>
        <taxon>Mammalia</taxon>
        <taxon>Eutheria</taxon>
        <taxon>Laurasiatheria</taxon>
        <taxon>Artiodactyla</taxon>
        <taxon>Ruminantia</taxon>
        <taxon>Pecora</taxon>
        <taxon>Bovidae</taxon>
        <taxon>Bovinae</taxon>
        <taxon>Bos</taxon>
    </lineage>
</organism>
<evidence type="ECO:0000256" key="16">
    <source>
        <dbReference type="ARBA" id="ARBA00023288"/>
    </source>
</evidence>
<proteinExistence type="inferred from homology"/>
<keyword evidence="6" id="KW-1003">Cell membrane</keyword>
<protein>
    <recommendedName>
        <fullName evidence="18">Calcineurin B homologous protein 3</fullName>
    </recommendedName>
    <alternativeName>
        <fullName evidence="19">Tescalcin</fullName>
    </alternativeName>
</protein>
<dbReference type="InterPro" id="IPR011992">
    <property type="entry name" value="EF-hand-dom_pair"/>
</dbReference>
<dbReference type="AlphaFoldDB" id="A0A4W2IBS0"/>
<dbReference type="GO" id="GO:0045893">
    <property type="term" value="P:positive regulation of DNA-templated transcription"/>
    <property type="evidence" value="ECO:0007669"/>
    <property type="project" value="Ensembl"/>
</dbReference>
<evidence type="ECO:0000256" key="8">
    <source>
        <dbReference type="ARBA" id="ARBA00022707"/>
    </source>
</evidence>
<keyword evidence="16" id="KW-0449">Lipoprotein</keyword>
<dbReference type="GO" id="GO:0051604">
    <property type="term" value="P:protein maturation"/>
    <property type="evidence" value="ECO:0007669"/>
    <property type="project" value="Ensembl"/>
</dbReference>
<evidence type="ECO:0000256" key="18">
    <source>
        <dbReference type="ARBA" id="ARBA00041032"/>
    </source>
</evidence>
<feature type="region of interest" description="Disordered" evidence="20">
    <location>
        <begin position="265"/>
        <end position="305"/>
    </location>
</feature>
<evidence type="ECO:0000256" key="20">
    <source>
        <dbReference type="SAM" id="MobiDB-lite"/>
    </source>
</evidence>
<feature type="domain" description="EF-hand" evidence="21">
    <location>
        <begin position="177"/>
        <end position="212"/>
    </location>
</feature>
<dbReference type="GO" id="GO:0042803">
    <property type="term" value="F:protein homodimerization activity"/>
    <property type="evidence" value="ECO:0007669"/>
    <property type="project" value="Ensembl"/>
</dbReference>
<keyword evidence="8" id="KW-0519">Myristate</keyword>
<reference evidence="22 23" key="1">
    <citation type="submission" date="2018-11" db="EMBL/GenBank/DDBJ databases">
        <title>Haplotype-resolved cattle genomes.</title>
        <authorList>
            <person name="Low W.Y."/>
            <person name="Tearle R."/>
            <person name="Bickhart D.M."/>
            <person name="Rosen B.D."/>
            <person name="Koren S."/>
            <person name="Rhie A."/>
            <person name="Hiendleder S."/>
            <person name="Phillippy A.M."/>
            <person name="Smith T.P.L."/>
            <person name="Williams J.L."/>
        </authorList>
    </citation>
    <scope>NUCLEOTIDE SEQUENCE [LARGE SCALE GENOMIC DNA]</scope>
</reference>
<keyword evidence="15" id="KW-0966">Cell projection</keyword>
<dbReference type="SUPFAM" id="SSF47473">
    <property type="entry name" value="EF-hand"/>
    <property type="match status" value="1"/>
</dbReference>
<evidence type="ECO:0000256" key="6">
    <source>
        <dbReference type="ARBA" id="ARBA00022475"/>
    </source>
</evidence>
<evidence type="ECO:0000256" key="15">
    <source>
        <dbReference type="ARBA" id="ARBA00023273"/>
    </source>
</evidence>
<dbReference type="InterPro" id="IPR052490">
    <property type="entry name" value="CHP3"/>
</dbReference>
<dbReference type="PROSITE" id="PS50222">
    <property type="entry name" value="EF_HAND_2"/>
    <property type="match status" value="1"/>
</dbReference>
<dbReference type="GO" id="GO:0045654">
    <property type="term" value="P:positive regulation of megakaryocyte differentiation"/>
    <property type="evidence" value="ECO:0007669"/>
    <property type="project" value="Ensembl"/>
</dbReference>
<dbReference type="GO" id="GO:0030027">
    <property type="term" value="C:lamellipodium"/>
    <property type="evidence" value="ECO:0007669"/>
    <property type="project" value="UniProtKB-SubCell"/>
</dbReference>
<dbReference type="GO" id="GO:0005654">
    <property type="term" value="C:nucleoplasm"/>
    <property type="evidence" value="ECO:0007669"/>
    <property type="project" value="Ensembl"/>
</dbReference>
<dbReference type="GO" id="GO:0071300">
    <property type="term" value="P:cellular response to retinoic acid"/>
    <property type="evidence" value="ECO:0007669"/>
    <property type="project" value="Ensembl"/>
</dbReference>
<dbReference type="GO" id="GO:0032587">
    <property type="term" value="C:ruffle membrane"/>
    <property type="evidence" value="ECO:0007669"/>
    <property type="project" value="UniProtKB-SubCell"/>
</dbReference>
<keyword evidence="14" id="KW-0539">Nucleus</keyword>
<dbReference type="GO" id="GO:0033628">
    <property type="term" value="P:regulation of cell adhesion mediated by integrin"/>
    <property type="evidence" value="ECO:0007669"/>
    <property type="project" value="Ensembl"/>
</dbReference>
<evidence type="ECO:0000256" key="7">
    <source>
        <dbReference type="ARBA" id="ARBA00022490"/>
    </source>
</evidence>
<evidence type="ECO:0000256" key="17">
    <source>
        <dbReference type="ARBA" id="ARBA00038164"/>
    </source>
</evidence>
<dbReference type="GO" id="GO:0030854">
    <property type="term" value="P:positive regulation of granulocyte differentiation"/>
    <property type="evidence" value="ECO:0007669"/>
    <property type="project" value="Ensembl"/>
</dbReference>
<evidence type="ECO:0000256" key="2">
    <source>
        <dbReference type="ARBA" id="ARBA00004496"/>
    </source>
</evidence>
<comment type="similarity">
    <text evidence="17">Belongs to the calcineurin regulatory subunit family. CHP subfamily.</text>
</comment>
<evidence type="ECO:0000256" key="9">
    <source>
        <dbReference type="ARBA" id="ARBA00022723"/>
    </source>
</evidence>
<keyword evidence="7" id="KW-0963">Cytoplasm</keyword>
<evidence type="ECO:0000256" key="11">
    <source>
        <dbReference type="ARBA" id="ARBA00022837"/>
    </source>
</evidence>
<dbReference type="GO" id="GO:0004860">
    <property type="term" value="F:protein kinase inhibitor activity"/>
    <property type="evidence" value="ECO:0007669"/>
    <property type="project" value="UniProtKB-KW"/>
</dbReference>
<evidence type="ECO:0000313" key="23">
    <source>
        <dbReference type="Proteomes" id="UP000429181"/>
    </source>
</evidence>
<dbReference type="GO" id="GO:0005829">
    <property type="term" value="C:cytosol"/>
    <property type="evidence" value="ECO:0007669"/>
    <property type="project" value="Ensembl"/>
</dbReference>
<dbReference type="Gene3D" id="1.10.238.10">
    <property type="entry name" value="EF-hand"/>
    <property type="match status" value="1"/>
</dbReference>
<dbReference type="GO" id="GO:0050821">
    <property type="term" value="P:protein stabilization"/>
    <property type="evidence" value="ECO:0007669"/>
    <property type="project" value="Ensembl"/>
</dbReference>
<evidence type="ECO:0000256" key="14">
    <source>
        <dbReference type="ARBA" id="ARBA00023242"/>
    </source>
</evidence>
<evidence type="ECO:0000256" key="10">
    <source>
        <dbReference type="ARBA" id="ARBA00022782"/>
    </source>
</evidence>
<keyword evidence="11" id="KW-0106">Calcium</keyword>
<evidence type="ECO:0000256" key="1">
    <source>
        <dbReference type="ARBA" id="ARBA00004123"/>
    </source>
</evidence>
<dbReference type="PANTHER" id="PTHR46823">
    <property type="entry name" value="CALCINEURIN B HOMOLOGOUS PROTEIN 3"/>
    <property type="match status" value="1"/>
</dbReference>
<evidence type="ECO:0000313" key="22">
    <source>
        <dbReference type="Ensembl" id="ENSBIXP00005041398.1"/>
    </source>
</evidence>
<keyword evidence="13" id="KW-0472">Membrane</keyword>
<dbReference type="PROSITE" id="PS00018">
    <property type="entry name" value="EF_HAND_1"/>
    <property type="match status" value="1"/>
</dbReference>
<keyword evidence="12" id="KW-0649">Protein kinase inhibitor</keyword>
<dbReference type="Proteomes" id="UP000429181">
    <property type="component" value="Chromosome 17"/>
</dbReference>
<evidence type="ECO:0000256" key="12">
    <source>
        <dbReference type="ARBA" id="ARBA00023013"/>
    </source>
</evidence>
<dbReference type="GO" id="GO:0000287">
    <property type="term" value="F:magnesium ion binding"/>
    <property type="evidence" value="ECO:0007669"/>
    <property type="project" value="Ensembl"/>
</dbReference>
<dbReference type="Ensembl" id="ENSBIXT00005035262.1">
    <property type="protein sequence ID" value="ENSBIXP00005041398.1"/>
    <property type="gene ID" value="ENSBIXG00005007579.1"/>
</dbReference>
<dbReference type="GO" id="GO:0005509">
    <property type="term" value="F:calcium ion binding"/>
    <property type="evidence" value="ECO:0007669"/>
    <property type="project" value="Ensembl"/>
</dbReference>
<dbReference type="InterPro" id="IPR002048">
    <property type="entry name" value="EF_hand_dom"/>
</dbReference>
<gene>
    <name evidence="22" type="primary">TESC</name>
</gene>
<evidence type="ECO:0000256" key="13">
    <source>
        <dbReference type="ARBA" id="ARBA00023136"/>
    </source>
</evidence>
<accession>A0A4W2IBS0</accession>
<evidence type="ECO:0000259" key="21">
    <source>
        <dbReference type="PROSITE" id="PS50222"/>
    </source>
</evidence>
<sequence>MFASKPSRTEAAPRAVSFGQRTPFSRAAPRIFPCPKLQLAFPCLWAQGLQLNSLKKDVGRYPRSAHRLPRTRQNSGEVAPRLGIQTLSRGIVLSNKMLLHLSASVSSSVRKENFNNVPDLELNPIRSKIVRAFFDNRNLRKGTSGLADEINFEDFLTIMSYFRPIDTTMDEEQVQLCRKEKLRFLFHMYDSDSDGRITLEEYRNVVEELLSGNPHIEKESARSIADGAMMEAASVCVGQMEPDQVYEGITFDDFLKSRKNPNVRAQLTSKEADGGGSVLRSGSHLRGHHHLAGHRHRDQDARPLP</sequence>
<evidence type="ECO:0000256" key="4">
    <source>
        <dbReference type="ARBA" id="ARBA00004632"/>
    </source>
</evidence>
<evidence type="ECO:0000256" key="3">
    <source>
        <dbReference type="ARBA" id="ARBA00004510"/>
    </source>
</evidence>
<dbReference type="GeneTree" id="ENSGT00940000155845"/>
<evidence type="ECO:0000256" key="5">
    <source>
        <dbReference type="ARBA" id="ARBA00004635"/>
    </source>
</evidence>
<dbReference type="InterPro" id="IPR018247">
    <property type="entry name" value="EF_Hand_1_Ca_BS"/>
</dbReference>
<keyword evidence="9" id="KW-0479">Metal-binding</keyword>